<feature type="domain" description="VOC" evidence="2">
    <location>
        <begin position="155"/>
        <end position="269"/>
    </location>
</feature>
<proteinExistence type="predicted"/>
<feature type="compositionally biased region" description="Low complexity" evidence="1">
    <location>
        <begin position="327"/>
        <end position="338"/>
    </location>
</feature>
<feature type="domain" description="VOC" evidence="2">
    <location>
        <begin position="6"/>
        <end position="131"/>
    </location>
</feature>
<sequence>MIALHRIDHAALRVADLDEAARRWALQFGLTERMRADGRVALSCDDEPLALELVESAGGEPANRAAFDAGGPGFDHVGWELARDCTLDDAAAHLDGLGIAFERVAGIGDRAGGEALRLRDLEGNGHELLPYRAPESRLTPYARPAGTLPVGHPRKLGHVNFLTGSIKAQLAFYVDALGMRLTDWLGDGGAWLHVNPDHHVMALVDKGYSHFHHLALDVVDIGQMRAALDHLGRHGRWLGWGPTRHGVGGNIASYVRIVEEECFVELYCDMEILRADHEPREWPDDRYSSNTWGPLPPRSYFRFDAVAIASERESLESLGTPLPPADAAPVPTTATAPS</sequence>
<dbReference type="InterPro" id="IPR029068">
    <property type="entry name" value="Glyas_Bleomycin-R_OHBP_Dase"/>
</dbReference>
<dbReference type="InterPro" id="IPR037523">
    <property type="entry name" value="VOC_core"/>
</dbReference>
<evidence type="ECO:0000313" key="3">
    <source>
        <dbReference type="EMBL" id="MBB4661870.1"/>
    </source>
</evidence>
<dbReference type="AlphaFoldDB" id="A0A840ID58"/>
<evidence type="ECO:0000259" key="2">
    <source>
        <dbReference type="PROSITE" id="PS51819"/>
    </source>
</evidence>
<feature type="region of interest" description="Disordered" evidence="1">
    <location>
        <begin position="314"/>
        <end position="338"/>
    </location>
</feature>
<keyword evidence="3" id="KW-0560">Oxidoreductase</keyword>
<dbReference type="Pfam" id="PF00903">
    <property type="entry name" value="Glyoxalase"/>
    <property type="match status" value="2"/>
</dbReference>
<dbReference type="EMBL" id="JACHNU010000001">
    <property type="protein sequence ID" value="MBB4661870.1"/>
    <property type="molecule type" value="Genomic_DNA"/>
</dbReference>
<organism evidence="3 4">
    <name type="scientific">Conexibacter arvalis</name>
    <dbReference type="NCBI Taxonomy" id="912552"/>
    <lineage>
        <taxon>Bacteria</taxon>
        <taxon>Bacillati</taxon>
        <taxon>Actinomycetota</taxon>
        <taxon>Thermoleophilia</taxon>
        <taxon>Solirubrobacterales</taxon>
        <taxon>Conexibacteraceae</taxon>
        <taxon>Conexibacter</taxon>
    </lineage>
</organism>
<keyword evidence="4" id="KW-1185">Reference proteome</keyword>
<reference evidence="3 4" key="1">
    <citation type="submission" date="2020-08" db="EMBL/GenBank/DDBJ databases">
        <title>Genomic Encyclopedia of Archaeal and Bacterial Type Strains, Phase II (KMG-II): from individual species to whole genera.</title>
        <authorList>
            <person name="Goeker M."/>
        </authorList>
    </citation>
    <scope>NUCLEOTIDE SEQUENCE [LARGE SCALE GENOMIC DNA]</scope>
    <source>
        <strain evidence="3 4">DSM 23288</strain>
    </source>
</reference>
<dbReference type="Gene3D" id="3.10.180.10">
    <property type="entry name" value="2,3-Dihydroxybiphenyl 1,2-Dioxygenase, domain 1"/>
    <property type="match status" value="2"/>
</dbReference>
<name>A0A840ID58_9ACTN</name>
<dbReference type="GO" id="GO:0051213">
    <property type="term" value="F:dioxygenase activity"/>
    <property type="evidence" value="ECO:0007669"/>
    <property type="project" value="UniProtKB-KW"/>
</dbReference>
<comment type="caution">
    <text evidence="3">The sequence shown here is derived from an EMBL/GenBank/DDBJ whole genome shotgun (WGS) entry which is preliminary data.</text>
</comment>
<dbReference type="InterPro" id="IPR004360">
    <property type="entry name" value="Glyas_Fos-R_dOase_dom"/>
</dbReference>
<keyword evidence="3" id="KW-0223">Dioxygenase</keyword>
<dbReference type="Proteomes" id="UP000585272">
    <property type="component" value="Unassembled WGS sequence"/>
</dbReference>
<evidence type="ECO:0000256" key="1">
    <source>
        <dbReference type="SAM" id="MobiDB-lite"/>
    </source>
</evidence>
<accession>A0A840ID58</accession>
<evidence type="ECO:0000313" key="4">
    <source>
        <dbReference type="Proteomes" id="UP000585272"/>
    </source>
</evidence>
<protein>
    <submittedName>
        <fullName evidence="3">Catechol-2,3-dioxygenase</fullName>
    </submittedName>
</protein>
<dbReference type="SUPFAM" id="SSF54593">
    <property type="entry name" value="Glyoxalase/Bleomycin resistance protein/Dihydroxybiphenyl dioxygenase"/>
    <property type="match status" value="1"/>
</dbReference>
<gene>
    <name evidence="3" type="ORF">BDZ31_001443</name>
</gene>
<dbReference type="PROSITE" id="PS51819">
    <property type="entry name" value="VOC"/>
    <property type="match status" value="2"/>
</dbReference>
<dbReference type="RefSeq" id="WP_183340401.1">
    <property type="nucleotide sequence ID" value="NZ_JACHNU010000001.1"/>
</dbReference>